<sequence length="647" mass="65110">MQSRPSLAVAALALTSALLIVAATACRGLPAAAADARDGAAGSRTLLGRNIGGADGGVAQNPLQALVTTLGLAAAEVGTLAEAYIVSALVLLNGLARNAVAGASTAGLGTGSSASPVFLSSAAANRSGGSGSRTPDDIVPISAVATASAAAASAAASPPGVAEGDPELLRLQIAQLQLSRDPTLRYELYDQVMYDADGSDALDGRTADDLAALLAGKLLSRRDADASAAAADAGAAAGTVGGTVASSEPAAAIEEEEGDGVQEEYEDEEVYLDSMGVAYEGVYDEAGSQGNDAYDMYSSAVYDLDASYQIYNAYSDEPLGGETVQDVLDEIAVIGAELYPDVFASAGDGVLDGAMDPALESDTHADVTEVVIVTADAYDADLPDAANDDGGAAASTADLASVQESDTSAAEVDDDRPIMSVSRRLLAPDRRDRDQDGRDGRDDTRRRRERPGPGPGDLPAQVWVPGVVRVNNDGNGNVKVRVGPLGSIATINAQAPDGDRAVPRVTPVVGSAAVADAIADRVSNPLAGVGVGGGFADGSFSAQALSSAVADANRRAAADGSDLGDFRTGSGLVSDFTPKGDEQPMQLSSVGDKDRGEDRGEDRDKPKVYVGVGPFASGVRVVTDGEGGSLTRVGPLAGGVRVASTGK</sequence>
<dbReference type="Proteomes" id="UP000075714">
    <property type="component" value="Unassembled WGS sequence"/>
</dbReference>
<proteinExistence type="predicted"/>
<name>A0A150GTL3_GONPE</name>
<feature type="region of interest" description="Disordered" evidence="1">
    <location>
        <begin position="623"/>
        <end position="647"/>
    </location>
</feature>
<protein>
    <submittedName>
        <fullName evidence="3">Uncharacterized protein</fullName>
    </submittedName>
</protein>
<dbReference type="AlphaFoldDB" id="A0A150GTL3"/>
<feature type="region of interest" description="Disordered" evidence="1">
    <location>
        <begin position="558"/>
        <end position="611"/>
    </location>
</feature>
<feature type="compositionally biased region" description="Basic and acidic residues" evidence="1">
    <location>
        <begin position="591"/>
        <end position="607"/>
    </location>
</feature>
<feature type="chain" id="PRO_5007562235" evidence="2">
    <location>
        <begin position="26"/>
        <end position="647"/>
    </location>
</feature>
<feature type="region of interest" description="Disordered" evidence="1">
    <location>
        <begin position="401"/>
        <end position="461"/>
    </location>
</feature>
<feature type="signal peptide" evidence="2">
    <location>
        <begin position="1"/>
        <end position="25"/>
    </location>
</feature>
<dbReference type="EMBL" id="LSYV01000008">
    <property type="protein sequence ID" value="KXZ53169.1"/>
    <property type="molecule type" value="Genomic_DNA"/>
</dbReference>
<reference evidence="4" key="1">
    <citation type="journal article" date="2016" name="Nat. Commun.">
        <title>The Gonium pectorale genome demonstrates co-option of cell cycle regulation during the evolution of multicellularity.</title>
        <authorList>
            <person name="Hanschen E.R."/>
            <person name="Marriage T.N."/>
            <person name="Ferris P.J."/>
            <person name="Hamaji T."/>
            <person name="Toyoda A."/>
            <person name="Fujiyama A."/>
            <person name="Neme R."/>
            <person name="Noguchi H."/>
            <person name="Minakuchi Y."/>
            <person name="Suzuki M."/>
            <person name="Kawai-Toyooka H."/>
            <person name="Smith D.R."/>
            <person name="Sparks H."/>
            <person name="Anderson J."/>
            <person name="Bakaric R."/>
            <person name="Luria V."/>
            <person name="Karger A."/>
            <person name="Kirschner M.W."/>
            <person name="Durand P.M."/>
            <person name="Michod R.E."/>
            <person name="Nozaki H."/>
            <person name="Olson B.J."/>
        </authorList>
    </citation>
    <scope>NUCLEOTIDE SEQUENCE [LARGE SCALE GENOMIC DNA]</scope>
    <source>
        <strain evidence="4">NIES-2863</strain>
    </source>
</reference>
<dbReference type="PROSITE" id="PS51257">
    <property type="entry name" value="PROKAR_LIPOPROTEIN"/>
    <property type="match status" value="1"/>
</dbReference>
<organism evidence="3 4">
    <name type="scientific">Gonium pectorale</name>
    <name type="common">Green alga</name>
    <dbReference type="NCBI Taxonomy" id="33097"/>
    <lineage>
        <taxon>Eukaryota</taxon>
        <taxon>Viridiplantae</taxon>
        <taxon>Chlorophyta</taxon>
        <taxon>core chlorophytes</taxon>
        <taxon>Chlorophyceae</taxon>
        <taxon>CS clade</taxon>
        <taxon>Chlamydomonadales</taxon>
        <taxon>Volvocaceae</taxon>
        <taxon>Gonium</taxon>
    </lineage>
</organism>
<evidence type="ECO:0000256" key="2">
    <source>
        <dbReference type="SAM" id="SignalP"/>
    </source>
</evidence>
<accession>A0A150GTL3</accession>
<feature type="compositionally biased region" description="Basic and acidic residues" evidence="1">
    <location>
        <begin position="426"/>
        <end position="446"/>
    </location>
</feature>
<gene>
    <name evidence="3" type="ORF">GPECTOR_7g1061</name>
</gene>
<evidence type="ECO:0000313" key="3">
    <source>
        <dbReference type="EMBL" id="KXZ53169.1"/>
    </source>
</evidence>
<comment type="caution">
    <text evidence="3">The sequence shown here is derived from an EMBL/GenBank/DDBJ whole genome shotgun (WGS) entry which is preliminary data.</text>
</comment>
<evidence type="ECO:0000256" key="1">
    <source>
        <dbReference type="SAM" id="MobiDB-lite"/>
    </source>
</evidence>
<keyword evidence="4" id="KW-1185">Reference proteome</keyword>
<evidence type="ECO:0000313" key="4">
    <source>
        <dbReference type="Proteomes" id="UP000075714"/>
    </source>
</evidence>
<keyword evidence="2" id="KW-0732">Signal</keyword>